<dbReference type="Proteomes" id="UP000295621">
    <property type="component" value="Unassembled WGS sequence"/>
</dbReference>
<dbReference type="Pfam" id="PF00583">
    <property type="entry name" value="Acetyltransf_1"/>
    <property type="match status" value="2"/>
</dbReference>
<keyword evidence="2" id="KW-0012">Acyltransferase</keyword>
<dbReference type="CDD" id="cd04301">
    <property type="entry name" value="NAT_SF"/>
    <property type="match status" value="1"/>
</dbReference>
<name>A0A4R4R9Y3_9ACTN</name>
<proteinExistence type="predicted"/>
<evidence type="ECO:0000313" key="5">
    <source>
        <dbReference type="Proteomes" id="UP000295621"/>
    </source>
</evidence>
<dbReference type="PROSITE" id="PS51186">
    <property type="entry name" value="GNAT"/>
    <property type="match status" value="1"/>
</dbReference>
<evidence type="ECO:0000259" key="3">
    <source>
        <dbReference type="PROSITE" id="PS51186"/>
    </source>
</evidence>
<protein>
    <submittedName>
        <fullName evidence="4">GNAT family N-acetyltransferase</fullName>
    </submittedName>
</protein>
<sequence length="348" mass="39040">MVRGLSAEPLTPTRRRPMKIRQLDGTGDAAYPAWFAARDAGYAHDFPGGPRWLEHELQVYYERSDAFDVALWLAEDDGAVVGAAAVAMPLKDNPTLGEVDIAVRPEARRRGVGTALLRTVEDEAVLRGRTRFMVDVEGPLGPHDSAGTRFAEKHGYTRRIVEVLRVQRPPFDLDGLARLEREADAHAADYRVLTWRDRVPDEYVAEYARMTARLSTDAPLGQLDYEQETWDAGRIRLREDRLARMRRHVWCAVAVAPDGTIAGQTAIVLAAGDDSTGLQEETIVDPRHRGHRLGLLLKIANLRTLLRDRPGVRTIWTWNADTNTYMIAVNEKLGYVPAGWLVGYQRDV</sequence>
<gene>
    <name evidence="4" type="ORF">E1212_28875</name>
</gene>
<evidence type="ECO:0000256" key="1">
    <source>
        <dbReference type="ARBA" id="ARBA00022679"/>
    </source>
</evidence>
<dbReference type="GO" id="GO:0016747">
    <property type="term" value="F:acyltransferase activity, transferring groups other than amino-acyl groups"/>
    <property type="evidence" value="ECO:0007669"/>
    <property type="project" value="InterPro"/>
</dbReference>
<dbReference type="InterPro" id="IPR050832">
    <property type="entry name" value="Bact_Acetyltransf"/>
</dbReference>
<dbReference type="OrthoDB" id="4119890at2"/>
<evidence type="ECO:0000256" key="2">
    <source>
        <dbReference type="ARBA" id="ARBA00023315"/>
    </source>
</evidence>
<dbReference type="SUPFAM" id="SSF55729">
    <property type="entry name" value="Acyl-CoA N-acyltransferases (Nat)"/>
    <property type="match status" value="2"/>
</dbReference>
<reference evidence="4 5" key="1">
    <citation type="submission" date="2019-02" db="EMBL/GenBank/DDBJ databases">
        <title>Draft genome sequences of novel Actinobacteria.</title>
        <authorList>
            <person name="Sahin N."/>
            <person name="Ay H."/>
            <person name="Saygin H."/>
        </authorList>
    </citation>
    <scope>NUCLEOTIDE SEQUENCE [LARGE SCALE GENOMIC DNA]</scope>
    <source>
        <strain evidence="4 5">KC603</strain>
    </source>
</reference>
<dbReference type="InterPro" id="IPR000182">
    <property type="entry name" value="GNAT_dom"/>
</dbReference>
<keyword evidence="5" id="KW-1185">Reference proteome</keyword>
<dbReference type="Gene3D" id="3.40.630.30">
    <property type="match status" value="1"/>
</dbReference>
<feature type="domain" description="N-acetyltransferase" evidence="3">
    <location>
        <begin position="18"/>
        <end position="182"/>
    </location>
</feature>
<accession>A0A4R4R9Y3</accession>
<dbReference type="PANTHER" id="PTHR43877">
    <property type="entry name" value="AMINOALKYLPHOSPHONATE N-ACETYLTRANSFERASE-RELATED-RELATED"/>
    <property type="match status" value="1"/>
</dbReference>
<dbReference type="AlphaFoldDB" id="A0A4R4R9Y3"/>
<evidence type="ECO:0000313" key="4">
    <source>
        <dbReference type="EMBL" id="TDC45449.1"/>
    </source>
</evidence>
<dbReference type="InterPro" id="IPR016181">
    <property type="entry name" value="Acyl_CoA_acyltransferase"/>
</dbReference>
<keyword evidence="1 4" id="KW-0808">Transferase</keyword>
<comment type="caution">
    <text evidence="4">The sequence shown here is derived from an EMBL/GenBank/DDBJ whole genome shotgun (WGS) entry which is preliminary data.</text>
</comment>
<organism evidence="4 5">
    <name type="scientific">Jiangella ureilytica</name>
    <dbReference type="NCBI Taxonomy" id="2530374"/>
    <lineage>
        <taxon>Bacteria</taxon>
        <taxon>Bacillati</taxon>
        <taxon>Actinomycetota</taxon>
        <taxon>Actinomycetes</taxon>
        <taxon>Jiangellales</taxon>
        <taxon>Jiangellaceae</taxon>
        <taxon>Jiangella</taxon>
    </lineage>
</organism>
<dbReference type="EMBL" id="SMKL01000138">
    <property type="protein sequence ID" value="TDC45449.1"/>
    <property type="molecule type" value="Genomic_DNA"/>
</dbReference>